<dbReference type="InterPro" id="IPR052912">
    <property type="entry name" value="UPF0111_domain"/>
</dbReference>
<dbReference type="HOGENOM" id="CLU_1341477_0_0_9"/>
<reference evidence="2 3" key="1">
    <citation type="submission" date="2011-11" db="EMBL/GenBank/DDBJ databases">
        <title>The Genome Sequence of Dialister succinatiphilus YIT 11850.</title>
        <authorList>
            <consortium name="The Broad Institute Genome Sequencing Platform"/>
            <person name="Earl A."/>
            <person name="Ward D."/>
            <person name="Feldgarden M."/>
            <person name="Gevers D."/>
            <person name="Morotomi M."/>
            <person name="Young S.K."/>
            <person name="Zeng Q."/>
            <person name="Gargeya S."/>
            <person name="Fitzgerald M."/>
            <person name="Haas B."/>
            <person name="Abouelleil A."/>
            <person name="Alvarado L."/>
            <person name="Arachchi H.M."/>
            <person name="Berlin A."/>
            <person name="Brown A."/>
            <person name="Chapman S.B."/>
            <person name="Dunbar C."/>
            <person name="Gearin G."/>
            <person name="Goldberg J."/>
            <person name="Griggs A."/>
            <person name="Gujja S."/>
            <person name="Heiman D."/>
            <person name="Howarth C."/>
            <person name="Lui A."/>
            <person name="MacDonald P.J.P."/>
            <person name="Montmayeur A."/>
            <person name="Murphy C."/>
            <person name="Neiman D."/>
            <person name="Pearson M."/>
            <person name="Priest M."/>
            <person name="Roberts A."/>
            <person name="Saif S."/>
            <person name="Shea T."/>
            <person name="Sisk P."/>
            <person name="Stolte C."/>
            <person name="Sykes S."/>
            <person name="Wortman J."/>
            <person name="Nusbaum C."/>
            <person name="Birren B."/>
        </authorList>
    </citation>
    <scope>NUCLEOTIDE SEQUENCE [LARGE SCALE GENOMIC DNA]</scope>
    <source>
        <strain evidence="2 3">YIT 11850</strain>
    </source>
</reference>
<evidence type="ECO:0000256" key="1">
    <source>
        <dbReference type="ARBA" id="ARBA00008591"/>
    </source>
</evidence>
<dbReference type="EMBL" id="ADLT01000017">
    <property type="protein sequence ID" value="EHO63359.1"/>
    <property type="molecule type" value="Genomic_DNA"/>
</dbReference>
<evidence type="ECO:0000313" key="3">
    <source>
        <dbReference type="Proteomes" id="UP000003277"/>
    </source>
</evidence>
<proteinExistence type="inferred from homology"/>
<keyword evidence="3" id="KW-1185">Reference proteome</keyword>
<gene>
    <name evidence="2" type="ORF">HMPREF9453_00784</name>
</gene>
<dbReference type="PANTHER" id="PTHR37298:SF1">
    <property type="entry name" value="UPF0111 PROTEIN YKAA"/>
    <property type="match status" value="1"/>
</dbReference>
<dbReference type="InterPro" id="IPR018445">
    <property type="entry name" value="Put_Phosphate_transp_reg"/>
</dbReference>
<comment type="caution">
    <text evidence="2">The sequence shown here is derived from an EMBL/GenBank/DDBJ whole genome shotgun (WGS) entry which is preliminary data.</text>
</comment>
<dbReference type="eggNOG" id="COG1392">
    <property type="taxonomic scope" value="Bacteria"/>
</dbReference>
<dbReference type="Gene3D" id="1.20.58.220">
    <property type="entry name" value="Phosphate transport system protein phou homolog 2, domain 2"/>
    <property type="match status" value="1"/>
</dbReference>
<dbReference type="AlphaFoldDB" id="H1CZJ1"/>
<organism evidence="2 3">
    <name type="scientific">Dialister succinatiphilus YIT 11850</name>
    <dbReference type="NCBI Taxonomy" id="742743"/>
    <lineage>
        <taxon>Bacteria</taxon>
        <taxon>Bacillati</taxon>
        <taxon>Bacillota</taxon>
        <taxon>Negativicutes</taxon>
        <taxon>Veillonellales</taxon>
        <taxon>Veillonellaceae</taxon>
        <taxon>Dialister</taxon>
    </lineage>
</organism>
<dbReference type="Proteomes" id="UP000003277">
    <property type="component" value="Unassembled WGS sequence"/>
</dbReference>
<name>H1CZJ1_9FIRM</name>
<comment type="similarity">
    <text evidence="1">Belongs to the UPF0111 family.</text>
</comment>
<dbReference type="STRING" id="742743.HMPREF9453_00784"/>
<dbReference type="InterPro" id="IPR038078">
    <property type="entry name" value="PhoU-like_sf"/>
</dbReference>
<protein>
    <recommendedName>
        <fullName evidence="4">TIGR00153 family protein</fullName>
    </recommendedName>
</protein>
<dbReference type="RefSeq" id="WP_008859288.1">
    <property type="nucleotide sequence ID" value="NZ_JH591187.1"/>
</dbReference>
<evidence type="ECO:0000313" key="2">
    <source>
        <dbReference type="EMBL" id="EHO63359.1"/>
    </source>
</evidence>
<accession>H1CZJ1</accession>
<dbReference type="PANTHER" id="PTHR37298">
    <property type="entry name" value="UPF0111 PROTEIN YKAA"/>
    <property type="match status" value="1"/>
</dbReference>
<dbReference type="PATRIC" id="fig|742743.3.peg.795"/>
<sequence length="203" mass="23644">MSKEDKFFERLRDFAGFTGRVGFLLEETAEGRMAVSESYKECSDIKMKCRESYGLLMERMYKAYKDPSQLDNARGLIERMYHIVDISKSILGQLDMAMVGETPEELTLMARLSAASLSELKKIMDYTTDVSENFMKMEARCRRIYTFEERGDDCFRRMMKKLYGSETKAAELVYWKEIFDHLEEVLDASAGTVPLLQKIITRY</sequence>
<evidence type="ECO:0008006" key="4">
    <source>
        <dbReference type="Google" id="ProtNLM"/>
    </source>
</evidence>
<dbReference type="Pfam" id="PF01865">
    <property type="entry name" value="PhoU_div"/>
    <property type="match status" value="1"/>
</dbReference>